<organism evidence="1 2">
    <name type="scientific">Faecalicatena contorta</name>
    <dbReference type="NCBI Taxonomy" id="39482"/>
    <lineage>
        <taxon>Bacteria</taxon>
        <taxon>Bacillati</taxon>
        <taxon>Bacillota</taxon>
        <taxon>Clostridia</taxon>
        <taxon>Lachnospirales</taxon>
        <taxon>Lachnospiraceae</taxon>
        <taxon>Faecalicatena</taxon>
    </lineage>
</organism>
<dbReference type="RefSeq" id="WP_109714654.1">
    <property type="nucleotide sequence ID" value="NZ_QGDS01000025.1"/>
</dbReference>
<sequence length="82" mass="9207">MAEGALTGNAVNLKFSTVNEIQEFVWTIMDYNGDTDVVQGRKSVDAKSILGVCSLDMQEHMELRVHNGNFEQLKSKISKFIK</sequence>
<dbReference type="Proteomes" id="UP000254051">
    <property type="component" value="Unassembled WGS sequence"/>
</dbReference>
<evidence type="ECO:0000313" key="2">
    <source>
        <dbReference type="Proteomes" id="UP000254051"/>
    </source>
</evidence>
<dbReference type="AlphaFoldDB" id="A0A315ZN45"/>
<dbReference type="OrthoDB" id="1858199at2"/>
<evidence type="ECO:0008006" key="3">
    <source>
        <dbReference type="Google" id="ProtNLM"/>
    </source>
</evidence>
<dbReference type="InterPro" id="IPR035895">
    <property type="entry name" value="HPr-like_sf"/>
</dbReference>
<protein>
    <recommendedName>
        <fullName evidence="3">PTS HPr component phosphorylation site</fullName>
    </recommendedName>
</protein>
<name>A0A315ZN45_9FIRM</name>
<evidence type="ECO:0000313" key="1">
    <source>
        <dbReference type="EMBL" id="SUQ16254.1"/>
    </source>
</evidence>
<dbReference type="SUPFAM" id="SSF55594">
    <property type="entry name" value="HPr-like"/>
    <property type="match status" value="1"/>
</dbReference>
<dbReference type="EMBL" id="UHJJ01000025">
    <property type="protein sequence ID" value="SUQ16254.1"/>
    <property type="molecule type" value="Genomic_DNA"/>
</dbReference>
<gene>
    <name evidence="1" type="ORF">SAMN05216529_1258</name>
</gene>
<keyword evidence="2" id="KW-1185">Reference proteome</keyword>
<proteinExistence type="predicted"/>
<accession>A0A315ZN45</accession>
<dbReference type="Gene3D" id="3.30.1340.10">
    <property type="entry name" value="HPr-like"/>
    <property type="match status" value="1"/>
</dbReference>
<reference evidence="2" key="1">
    <citation type="submission" date="2017-07" db="EMBL/GenBank/DDBJ databases">
        <authorList>
            <person name="Varghese N."/>
            <person name="Submissions S."/>
        </authorList>
    </citation>
    <scope>NUCLEOTIDE SEQUENCE [LARGE SCALE GENOMIC DNA]</scope>
    <source>
        <strain evidence="2">NLAE-zl-C134</strain>
    </source>
</reference>